<feature type="domain" description="Response regulatory" evidence="8">
    <location>
        <begin position="750"/>
        <end position="866"/>
    </location>
</feature>
<dbReference type="Pfam" id="PF08448">
    <property type="entry name" value="PAS_4"/>
    <property type="match status" value="2"/>
</dbReference>
<dbReference type="InterPro" id="IPR013656">
    <property type="entry name" value="PAS_4"/>
</dbReference>
<dbReference type="PRINTS" id="PR00344">
    <property type="entry name" value="BCTRLSENSOR"/>
</dbReference>
<evidence type="ECO:0000259" key="8">
    <source>
        <dbReference type="PROSITE" id="PS50110"/>
    </source>
</evidence>
<dbReference type="PROSITE" id="PS50110">
    <property type="entry name" value="RESPONSE_REGULATORY"/>
    <property type="match status" value="1"/>
</dbReference>
<dbReference type="NCBIfam" id="TIGR00229">
    <property type="entry name" value="sensory_box"/>
    <property type="match status" value="1"/>
</dbReference>
<keyword evidence="11" id="KW-1185">Reference proteome</keyword>
<protein>
    <recommendedName>
        <fullName evidence="2">histidine kinase</fullName>
        <ecNumber evidence="2">2.7.13.3</ecNumber>
    </recommendedName>
</protein>
<dbReference type="InterPro" id="IPR036097">
    <property type="entry name" value="HisK_dim/P_sf"/>
</dbReference>
<dbReference type="Pfam" id="PF00512">
    <property type="entry name" value="HisKA"/>
    <property type="match status" value="1"/>
</dbReference>
<dbReference type="SMART" id="SM00448">
    <property type="entry name" value="REC"/>
    <property type="match status" value="1"/>
</dbReference>
<feature type="modified residue" description="4-aspartylphosphate" evidence="4">
    <location>
        <position position="801"/>
    </location>
</feature>
<dbReference type="InterPro" id="IPR004358">
    <property type="entry name" value="Sig_transdc_His_kin-like_C"/>
</dbReference>
<dbReference type="PROSITE" id="PS50109">
    <property type="entry name" value="HIS_KIN"/>
    <property type="match status" value="1"/>
</dbReference>
<keyword evidence="6" id="KW-0472">Membrane</keyword>
<feature type="region of interest" description="Disordered" evidence="5">
    <location>
        <begin position="725"/>
        <end position="744"/>
    </location>
</feature>
<evidence type="ECO:0000313" key="10">
    <source>
        <dbReference type="EMBL" id="TDR89628.1"/>
    </source>
</evidence>
<dbReference type="SMART" id="SM00388">
    <property type="entry name" value="HisKA"/>
    <property type="match status" value="1"/>
</dbReference>
<keyword evidence="10" id="KW-0808">Transferase</keyword>
<dbReference type="InterPro" id="IPR000014">
    <property type="entry name" value="PAS"/>
</dbReference>
<organism evidence="10 11">
    <name type="scientific">Enterovirga rhinocerotis</name>
    <dbReference type="NCBI Taxonomy" id="1339210"/>
    <lineage>
        <taxon>Bacteria</taxon>
        <taxon>Pseudomonadati</taxon>
        <taxon>Pseudomonadota</taxon>
        <taxon>Alphaproteobacteria</taxon>
        <taxon>Hyphomicrobiales</taxon>
        <taxon>Methylobacteriaceae</taxon>
        <taxon>Enterovirga</taxon>
    </lineage>
</organism>
<feature type="domain" description="Histidine kinase" evidence="7">
    <location>
        <begin position="481"/>
        <end position="704"/>
    </location>
</feature>
<keyword evidence="3 4" id="KW-0597">Phosphoprotein</keyword>
<dbReference type="Gene3D" id="3.40.50.2300">
    <property type="match status" value="1"/>
</dbReference>
<evidence type="ECO:0000256" key="4">
    <source>
        <dbReference type="PROSITE-ProRule" id="PRU00169"/>
    </source>
</evidence>
<dbReference type="InterPro" id="IPR003661">
    <property type="entry name" value="HisK_dim/P_dom"/>
</dbReference>
<dbReference type="PANTHER" id="PTHR43065">
    <property type="entry name" value="SENSOR HISTIDINE KINASE"/>
    <property type="match status" value="1"/>
</dbReference>
<dbReference type="EMBL" id="SNZR01000013">
    <property type="protein sequence ID" value="TDR89628.1"/>
    <property type="molecule type" value="Genomic_DNA"/>
</dbReference>
<feature type="transmembrane region" description="Helical" evidence="6">
    <location>
        <begin position="24"/>
        <end position="45"/>
    </location>
</feature>
<dbReference type="SUPFAM" id="SSF52172">
    <property type="entry name" value="CheY-like"/>
    <property type="match status" value="1"/>
</dbReference>
<keyword evidence="10" id="KW-0418">Kinase</keyword>
<dbReference type="NCBIfam" id="NF046020">
    <property type="entry name" value="HisKinCckABruc"/>
    <property type="match status" value="1"/>
</dbReference>
<reference evidence="10 11" key="1">
    <citation type="submission" date="2019-03" db="EMBL/GenBank/DDBJ databases">
        <title>Genomic Encyclopedia of Type Strains, Phase IV (KMG-IV): sequencing the most valuable type-strain genomes for metagenomic binning, comparative biology and taxonomic classification.</title>
        <authorList>
            <person name="Goeker M."/>
        </authorList>
    </citation>
    <scope>NUCLEOTIDE SEQUENCE [LARGE SCALE GENOMIC DNA]</scope>
    <source>
        <strain evidence="10 11">DSM 25903</strain>
    </source>
</reference>
<dbReference type="GO" id="GO:0000155">
    <property type="term" value="F:phosphorelay sensor kinase activity"/>
    <property type="evidence" value="ECO:0007669"/>
    <property type="project" value="InterPro"/>
</dbReference>
<sequence>MSGMADVRGTAPSVIDKSDRPGRLGMLLALAGLLVAAVGGIAFLSSEQAQPLLLAVLALLAMAGVFFLFALAVGAVRLGGTSARNDLTKAVADGSPDGILVVEDSARILYANERYLALSGANGLSDLRPPERLFSGGPDVSEAVYRLAQATRDGRSTAEEMRLSPALDGGRDFGWYRVRVRPLATGAARSGAIWSVADVTHERERQENVFQELQHAIDYLDHAPAGFFSVSPEGDVVYMNATLAAWLDHDLAKVGPGGLKLADIMPASVVAMLTRMDGRPGEARTETLDLDLARRGGQSLPVRLHHRIAFGQDGRPGSSRTLVLNRSAGENAGGEGQRAAEVRFARFFNSTPLAIATLDAQSRILRSNPSFLRLFGAPSRTGASGPPSVLDYVSPADRPRFEEAARAAASGQAETTPLDTALTVEGGRQARLWLAPVEKSDAGEDGEAVILYGLDTTEQRQLEQQFAQAQKMQAVGQLAGGVAHDFNNVLQAIIGYSDLLLAAHRPTDPSFQDIMQIKQNANRAASLVRQLLAFSRRQTLRPEVVRLGDAVSDLSLLLKRLLGERVQLDLRQGRDLWPVKADVNQLEQVVINLAVNARDAMPDGGTVTITTANVEAAEAKRLDLADLPPADYVRVAVGDTGTGIPPDVLDKIFEPFFTTKELGKGTGLGLSTVFGIVKQSGGFIYVDSAVGAGTTFSIYLPRHEPEAEAAPEPAPAVIGTGTTPVAAAASPPAEKPAAKPRAADHTGQGTILLVEDEDAVRAVNSRALAARGYTVLEAASGFEAIEIIEERGSSVDLVVSDVMMPEMDGPTLLGELRKRHPDIRFVFVSGYAEDAFEKHLPEGEAFSFLPKPFTLKQLVETVKTAIAR</sequence>
<comment type="catalytic activity">
    <reaction evidence="1">
        <text>ATP + protein L-histidine = ADP + protein N-phospho-L-histidine.</text>
        <dbReference type="EC" id="2.7.13.3"/>
    </reaction>
</comment>
<feature type="transmembrane region" description="Helical" evidence="6">
    <location>
        <begin position="52"/>
        <end position="76"/>
    </location>
</feature>
<dbReference type="SMART" id="SM00091">
    <property type="entry name" value="PAS"/>
    <property type="match status" value="3"/>
</dbReference>
<dbReference type="PROSITE" id="PS50112">
    <property type="entry name" value="PAS"/>
    <property type="match status" value="1"/>
</dbReference>
<evidence type="ECO:0000256" key="1">
    <source>
        <dbReference type="ARBA" id="ARBA00000085"/>
    </source>
</evidence>
<evidence type="ECO:0000259" key="9">
    <source>
        <dbReference type="PROSITE" id="PS50112"/>
    </source>
</evidence>
<dbReference type="CDD" id="cd00082">
    <property type="entry name" value="HisKA"/>
    <property type="match status" value="1"/>
</dbReference>
<feature type="domain" description="PAS" evidence="9">
    <location>
        <begin position="340"/>
        <end position="412"/>
    </location>
</feature>
<dbReference type="InterPro" id="IPR011006">
    <property type="entry name" value="CheY-like_superfamily"/>
</dbReference>
<dbReference type="FunFam" id="1.10.287.130:FF:000037">
    <property type="entry name" value="Hybrid sensor histidine kinase/response regulator"/>
    <property type="match status" value="1"/>
</dbReference>
<gene>
    <name evidence="10" type="ORF">EV668_2463</name>
</gene>
<dbReference type="InterPro" id="IPR035965">
    <property type="entry name" value="PAS-like_dom_sf"/>
</dbReference>
<proteinExistence type="predicted"/>
<dbReference type="Pfam" id="PF02518">
    <property type="entry name" value="HATPase_c"/>
    <property type="match status" value="1"/>
</dbReference>
<dbReference type="Gene3D" id="1.10.287.130">
    <property type="match status" value="1"/>
</dbReference>
<dbReference type="InterPro" id="IPR001789">
    <property type="entry name" value="Sig_transdc_resp-reg_receiver"/>
</dbReference>
<dbReference type="InterPro" id="IPR003594">
    <property type="entry name" value="HATPase_dom"/>
</dbReference>
<dbReference type="Proteomes" id="UP000295122">
    <property type="component" value="Unassembled WGS sequence"/>
</dbReference>
<dbReference type="SUPFAM" id="SSF55874">
    <property type="entry name" value="ATPase domain of HSP90 chaperone/DNA topoisomerase II/histidine kinase"/>
    <property type="match status" value="1"/>
</dbReference>
<comment type="caution">
    <text evidence="10">The sequence shown here is derived from an EMBL/GenBank/DDBJ whole genome shotgun (WGS) entry which is preliminary data.</text>
</comment>
<dbReference type="InterPro" id="IPR005467">
    <property type="entry name" value="His_kinase_dom"/>
</dbReference>
<dbReference type="Gene3D" id="3.30.450.20">
    <property type="entry name" value="PAS domain"/>
    <property type="match status" value="2"/>
</dbReference>
<evidence type="ECO:0000256" key="6">
    <source>
        <dbReference type="SAM" id="Phobius"/>
    </source>
</evidence>
<evidence type="ECO:0000313" key="11">
    <source>
        <dbReference type="Proteomes" id="UP000295122"/>
    </source>
</evidence>
<accession>A0A4R7BUX9</accession>
<evidence type="ECO:0000256" key="5">
    <source>
        <dbReference type="SAM" id="MobiDB-lite"/>
    </source>
</evidence>
<dbReference type="EC" id="2.7.13.3" evidence="2"/>
<dbReference type="PANTHER" id="PTHR43065:SF42">
    <property type="entry name" value="TWO-COMPONENT SENSOR PPRA"/>
    <property type="match status" value="1"/>
</dbReference>
<evidence type="ECO:0000256" key="2">
    <source>
        <dbReference type="ARBA" id="ARBA00012438"/>
    </source>
</evidence>
<keyword evidence="6" id="KW-1133">Transmembrane helix</keyword>
<dbReference type="AlphaFoldDB" id="A0A4R7BUX9"/>
<dbReference type="Pfam" id="PF00072">
    <property type="entry name" value="Response_reg"/>
    <property type="match status" value="1"/>
</dbReference>
<evidence type="ECO:0000256" key="3">
    <source>
        <dbReference type="ARBA" id="ARBA00022553"/>
    </source>
</evidence>
<dbReference type="SUPFAM" id="SSF47384">
    <property type="entry name" value="Homodimeric domain of signal transducing histidine kinase"/>
    <property type="match status" value="1"/>
</dbReference>
<dbReference type="SMART" id="SM00387">
    <property type="entry name" value="HATPase_c"/>
    <property type="match status" value="1"/>
</dbReference>
<dbReference type="InterPro" id="IPR036890">
    <property type="entry name" value="HATPase_C_sf"/>
</dbReference>
<dbReference type="SUPFAM" id="SSF55785">
    <property type="entry name" value="PYP-like sensor domain (PAS domain)"/>
    <property type="match status" value="3"/>
</dbReference>
<name>A0A4R7BUX9_9HYPH</name>
<evidence type="ECO:0000259" key="7">
    <source>
        <dbReference type="PROSITE" id="PS50109"/>
    </source>
</evidence>
<dbReference type="Gene3D" id="3.30.565.10">
    <property type="entry name" value="Histidine kinase-like ATPase, C-terminal domain"/>
    <property type="match status" value="1"/>
</dbReference>
<keyword evidence="6" id="KW-0812">Transmembrane</keyword>